<proteinExistence type="predicted"/>
<accession>A0A1F6NK10</accession>
<feature type="chain" id="PRO_5009525782" description="TNase-like domain-containing protein" evidence="4">
    <location>
        <begin position="23"/>
        <end position="248"/>
    </location>
</feature>
<dbReference type="InterPro" id="IPR035437">
    <property type="entry name" value="SNase_OB-fold_sf"/>
</dbReference>
<name>A0A1F6NK10_9BACT</name>
<dbReference type="InterPro" id="IPR002071">
    <property type="entry name" value="Thermonucl_AS"/>
</dbReference>
<dbReference type="Proteomes" id="UP000177803">
    <property type="component" value="Unassembled WGS sequence"/>
</dbReference>
<evidence type="ECO:0000259" key="5">
    <source>
        <dbReference type="PROSITE" id="PS50830"/>
    </source>
</evidence>
<protein>
    <recommendedName>
        <fullName evidence="5">TNase-like domain-containing protein</fullName>
    </recommendedName>
</protein>
<evidence type="ECO:0000313" key="6">
    <source>
        <dbReference type="EMBL" id="OGH84396.1"/>
    </source>
</evidence>
<dbReference type="GO" id="GO:0004519">
    <property type="term" value="F:endonuclease activity"/>
    <property type="evidence" value="ECO:0007669"/>
    <property type="project" value="UniProtKB-KW"/>
</dbReference>
<comment type="caution">
    <text evidence="6">The sequence shown here is derived from an EMBL/GenBank/DDBJ whole genome shotgun (WGS) entry which is preliminary data.</text>
</comment>
<dbReference type="InterPro" id="IPR016071">
    <property type="entry name" value="Staphylococal_nuclease_OB-fold"/>
</dbReference>
<dbReference type="EMBL" id="MFQR01000024">
    <property type="protein sequence ID" value="OGH84396.1"/>
    <property type="molecule type" value="Genomic_DNA"/>
</dbReference>
<keyword evidence="2" id="KW-0255">Endonuclease</keyword>
<dbReference type="GO" id="GO:0003676">
    <property type="term" value="F:nucleic acid binding"/>
    <property type="evidence" value="ECO:0007669"/>
    <property type="project" value="InterPro"/>
</dbReference>
<organism evidence="6 7">
    <name type="scientific">Candidatus Magasanikbacteria bacterium RIFOXYA2_FULL_44_8</name>
    <dbReference type="NCBI Taxonomy" id="1798696"/>
    <lineage>
        <taxon>Bacteria</taxon>
        <taxon>Candidatus Magasanikiibacteriota</taxon>
    </lineage>
</organism>
<evidence type="ECO:0000256" key="4">
    <source>
        <dbReference type="SAM" id="SignalP"/>
    </source>
</evidence>
<dbReference type="SUPFAM" id="SSF50199">
    <property type="entry name" value="Staphylococcal nuclease"/>
    <property type="match status" value="1"/>
</dbReference>
<dbReference type="AlphaFoldDB" id="A0A1F6NK10"/>
<dbReference type="Gene3D" id="2.40.50.90">
    <property type="match status" value="1"/>
</dbReference>
<dbReference type="GO" id="GO:0016787">
    <property type="term" value="F:hydrolase activity"/>
    <property type="evidence" value="ECO:0007669"/>
    <property type="project" value="UniProtKB-KW"/>
</dbReference>
<dbReference type="PANTHER" id="PTHR12302:SF3">
    <property type="entry name" value="SERINE_THREONINE-PROTEIN KINASE 31"/>
    <property type="match status" value="1"/>
</dbReference>
<gene>
    <name evidence="6" type="ORF">A2261_02235</name>
</gene>
<evidence type="ECO:0000256" key="3">
    <source>
        <dbReference type="ARBA" id="ARBA00022801"/>
    </source>
</evidence>
<dbReference type="PROSITE" id="PS50830">
    <property type="entry name" value="TNASE_3"/>
    <property type="match status" value="1"/>
</dbReference>
<dbReference type="PANTHER" id="PTHR12302">
    <property type="entry name" value="EBNA2 BINDING PROTEIN P100"/>
    <property type="match status" value="1"/>
</dbReference>
<dbReference type="Pfam" id="PF00565">
    <property type="entry name" value="SNase"/>
    <property type="match status" value="1"/>
</dbReference>
<sequence>MLKKILVPVLILCLAVPLFCVAAGKIAKTAGVAVSEMAVVYYVTDGDTIKVKIKGKSYIVRLIGVDTPETKDPRKAVQCFGKEASDYTKKKLLNQTVTLISDPVSGNKDLHSRLLRYVFLADGTNFDHQLISDGYAYEYTYQSQLYRYRDDFKKAQQDARDNKRGLWADSACHGVASPVISSSTEASAANSPTAGCVIKGNISSREKIYHLPGCKSYDKTVIDEQAGEKWFCNEAEAVQAGWRKAKNC</sequence>
<feature type="domain" description="TNase-like" evidence="5">
    <location>
        <begin position="34"/>
        <end position="169"/>
    </location>
</feature>
<reference evidence="6 7" key="1">
    <citation type="journal article" date="2016" name="Nat. Commun.">
        <title>Thousands of microbial genomes shed light on interconnected biogeochemical processes in an aquifer system.</title>
        <authorList>
            <person name="Anantharaman K."/>
            <person name="Brown C.T."/>
            <person name="Hug L.A."/>
            <person name="Sharon I."/>
            <person name="Castelle C.J."/>
            <person name="Probst A.J."/>
            <person name="Thomas B.C."/>
            <person name="Singh A."/>
            <person name="Wilkins M.J."/>
            <person name="Karaoz U."/>
            <person name="Brodie E.L."/>
            <person name="Williams K.H."/>
            <person name="Hubbard S.S."/>
            <person name="Banfield J.F."/>
        </authorList>
    </citation>
    <scope>NUCLEOTIDE SEQUENCE [LARGE SCALE GENOMIC DNA]</scope>
</reference>
<dbReference type="PROSITE" id="PS01123">
    <property type="entry name" value="TNASE_1"/>
    <property type="match status" value="1"/>
</dbReference>
<keyword evidence="1" id="KW-0540">Nuclease</keyword>
<feature type="signal peptide" evidence="4">
    <location>
        <begin position="1"/>
        <end position="22"/>
    </location>
</feature>
<evidence type="ECO:0000256" key="2">
    <source>
        <dbReference type="ARBA" id="ARBA00022759"/>
    </source>
</evidence>
<keyword evidence="3" id="KW-0378">Hydrolase</keyword>
<dbReference type="SMART" id="SM00318">
    <property type="entry name" value="SNc"/>
    <property type="match status" value="1"/>
</dbReference>
<evidence type="ECO:0000256" key="1">
    <source>
        <dbReference type="ARBA" id="ARBA00022722"/>
    </source>
</evidence>
<evidence type="ECO:0000313" key="7">
    <source>
        <dbReference type="Proteomes" id="UP000177803"/>
    </source>
</evidence>
<keyword evidence="4" id="KW-0732">Signal</keyword>